<dbReference type="InterPro" id="IPR012347">
    <property type="entry name" value="Ferritin-like"/>
</dbReference>
<evidence type="ECO:0000313" key="2">
    <source>
        <dbReference type="EMBL" id="AVZ43934.1"/>
    </source>
</evidence>
<evidence type="ECO:0000259" key="1">
    <source>
        <dbReference type="Pfam" id="PF03713"/>
    </source>
</evidence>
<dbReference type="EMBL" id="MF737519">
    <property type="protein sequence ID" value="AVZ43934.1"/>
    <property type="molecule type" value="Genomic_DNA"/>
</dbReference>
<accession>A0A2R4S921</accession>
<dbReference type="InterPro" id="IPR005183">
    <property type="entry name" value="DUF305_CopM-like"/>
</dbReference>
<dbReference type="AlphaFoldDB" id="A0A2R4S921"/>
<proteinExistence type="predicted"/>
<dbReference type="Pfam" id="PF03713">
    <property type="entry name" value="DUF305"/>
    <property type="match status" value="1"/>
</dbReference>
<dbReference type="Gene3D" id="1.20.1260.10">
    <property type="match status" value="1"/>
</dbReference>
<protein>
    <submittedName>
        <fullName evidence="2">Putative DUF305 domain-containing protein</fullName>
    </submittedName>
</protein>
<name>A0A2R4S921_9ACTN</name>
<feature type="domain" description="DUF305" evidence="1">
    <location>
        <begin position="58"/>
        <end position="198"/>
    </location>
</feature>
<reference evidence="2" key="1">
    <citation type="journal article" date="2018" name="Nature">
        <title>A distinct abundant group of microbial rhodopsins discovered using functional metagenomics.</title>
        <authorList>
            <person name="Pushkarev A."/>
            <person name="Inoue K."/>
            <person name="Larom S."/>
            <person name="Flores-Uribe J."/>
            <person name="Singh M."/>
            <person name="Konno M."/>
            <person name="Tomido S."/>
            <person name="Ito S."/>
            <person name="Nakamura R."/>
            <person name="Tsunoda S.P."/>
            <person name="Philsof A."/>
            <person name="Sharon I."/>
            <person name="Yutin N."/>
            <person name="Koonin E.V."/>
            <person name="Kandori H."/>
            <person name="Beja O."/>
        </authorList>
    </citation>
    <scope>NUCLEOTIDE SEQUENCE</scope>
</reference>
<organism evidence="2">
    <name type="scientific">uncultured Actinomycetes bacterium</name>
    <dbReference type="NCBI Taxonomy" id="152507"/>
    <lineage>
        <taxon>Bacteria</taxon>
        <taxon>Bacillati</taxon>
        <taxon>Actinomycetota</taxon>
        <taxon>Actinomycetes</taxon>
        <taxon>environmental samples</taxon>
    </lineage>
</organism>
<dbReference type="PANTHER" id="PTHR36933">
    <property type="entry name" value="SLL0788 PROTEIN"/>
    <property type="match status" value="1"/>
</dbReference>
<sequence length="201" mass="22067">MKIKFGKKDGIYLAAIGLIVLIALRVINSDSGSHMMGDTNSTGMNNSQSSSELQMNEFMFAEMMIPHHQQAVDMSDLALKKSTNPSILDLAQRIKDAQSAEIVQMKSWLGGESSNSMMSDHSGHSMGGMLTEEEFSKLESASGAEFDKLFLEGMIAHHEGAIDMSRMIKDTTTKEVNAFGLNVVEVQSAEIREMKEILESL</sequence>
<dbReference type="PANTHER" id="PTHR36933:SF1">
    <property type="entry name" value="SLL0788 PROTEIN"/>
    <property type="match status" value="1"/>
</dbReference>